<dbReference type="InterPro" id="IPR027840">
    <property type="entry name" value="DUF4493"/>
</dbReference>
<evidence type="ECO:0000259" key="2">
    <source>
        <dbReference type="PROSITE" id="PS51841"/>
    </source>
</evidence>
<dbReference type="Proteomes" id="UP000245535">
    <property type="component" value="Unassembled WGS sequence"/>
</dbReference>
<dbReference type="Pfam" id="PF14900">
    <property type="entry name" value="DUF4493"/>
    <property type="match status" value="1"/>
</dbReference>
<dbReference type="PROSITE" id="PS51841">
    <property type="entry name" value="LTD"/>
    <property type="match status" value="1"/>
</dbReference>
<dbReference type="OrthoDB" id="9800417at2"/>
<evidence type="ECO:0000256" key="1">
    <source>
        <dbReference type="SAM" id="SignalP"/>
    </source>
</evidence>
<accession>A0A315ZGM4</accession>
<sequence length="405" mass="45256">MKQSILFLLILSFSSSCNLLESNDSTNQGILTLIPSVNQNQNPVPLKNARITEDSYLFTIDIFNEDDLENSIRSLDTESLSEELILPEGNYIAKAYTNEYSLPSFSDSIYSGQSESFSISANEETEVSINCTLENVKVSISYIQNTLDFFDDIYTVVSTNSGSLLFSPNDEMTYSGFFESGNFNFDVRMQKDGINYQSLFSYENAQPSDWLKISFNFSGELTADGIGNINLIIDDSQNGIDLDWELDPVELENYALYISEYAEGSGYNKAIEIYNPTAESIDLANYSIVFYANGATESSSTLDLSGEIEAYSTYLIIHSSFDQDLLPENITQNLEASISITGNDAFVLSHQEEAIDQFGVIGDDADFASNITLRRKAEVGEGNLIFSMEEWDEFEEDNFENLGTR</sequence>
<keyword evidence="4" id="KW-1185">Reference proteome</keyword>
<name>A0A315ZGM4_SEDFL</name>
<dbReference type="RefSeq" id="WP_109615981.1">
    <property type="nucleotide sequence ID" value="NZ_QGDO01000001.1"/>
</dbReference>
<gene>
    <name evidence="3" type="ORF">BC781_101863</name>
</gene>
<protein>
    <submittedName>
        <fullName evidence="3">Lamin tail-like protein</fullName>
    </submittedName>
</protein>
<dbReference type="InterPro" id="IPR001322">
    <property type="entry name" value="Lamin_tail_dom"/>
</dbReference>
<organism evidence="3 4">
    <name type="scientific">Sediminitomix flava</name>
    <dbReference type="NCBI Taxonomy" id="379075"/>
    <lineage>
        <taxon>Bacteria</taxon>
        <taxon>Pseudomonadati</taxon>
        <taxon>Bacteroidota</taxon>
        <taxon>Cytophagia</taxon>
        <taxon>Cytophagales</taxon>
        <taxon>Flammeovirgaceae</taxon>
        <taxon>Sediminitomix</taxon>
    </lineage>
</organism>
<feature type="domain" description="LTD" evidence="2">
    <location>
        <begin position="247"/>
        <end position="405"/>
    </location>
</feature>
<dbReference type="PROSITE" id="PS51257">
    <property type="entry name" value="PROKAR_LIPOPROTEIN"/>
    <property type="match status" value="1"/>
</dbReference>
<comment type="caution">
    <text evidence="3">The sequence shown here is derived from an EMBL/GenBank/DDBJ whole genome shotgun (WGS) entry which is preliminary data.</text>
</comment>
<evidence type="ECO:0000313" key="4">
    <source>
        <dbReference type="Proteomes" id="UP000245535"/>
    </source>
</evidence>
<dbReference type="EMBL" id="QGDO01000001">
    <property type="protein sequence ID" value="PWJ44492.1"/>
    <property type="molecule type" value="Genomic_DNA"/>
</dbReference>
<reference evidence="3 4" key="1">
    <citation type="submission" date="2018-03" db="EMBL/GenBank/DDBJ databases">
        <title>Genomic Encyclopedia of Archaeal and Bacterial Type Strains, Phase II (KMG-II): from individual species to whole genera.</title>
        <authorList>
            <person name="Goeker M."/>
        </authorList>
    </citation>
    <scope>NUCLEOTIDE SEQUENCE [LARGE SCALE GENOMIC DNA]</scope>
    <source>
        <strain evidence="3 4">DSM 28229</strain>
    </source>
</reference>
<evidence type="ECO:0000313" key="3">
    <source>
        <dbReference type="EMBL" id="PWJ44492.1"/>
    </source>
</evidence>
<dbReference type="AlphaFoldDB" id="A0A315ZGM4"/>
<dbReference type="Pfam" id="PF00932">
    <property type="entry name" value="LTD"/>
    <property type="match status" value="1"/>
</dbReference>
<feature type="chain" id="PRO_5016328844" evidence="1">
    <location>
        <begin position="20"/>
        <end position="405"/>
    </location>
</feature>
<feature type="signal peptide" evidence="1">
    <location>
        <begin position="1"/>
        <end position="19"/>
    </location>
</feature>
<keyword evidence="1" id="KW-0732">Signal</keyword>
<proteinExistence type="predicted"/>